<evidence type="ECO:0000313" key="2">
    <source>
        <dbReference type="Proteomes" id="UP000036681"/>
    </source>
</evidence>
<dbReference type="WBParaSite" id="ALUE_0001750301-mRNA-1">
    <property type="protein sequence ID" value="ALUE_0001750301-mRNA-1"/>
    <property type="gene ID" value="ALUE_0001750301"/>
</dbReference>
<sequence length="72" mass="8472">MKLYTALFLAAFLALAHLISAGISPMSLESFRVKRAPHPHPPPHHHHHYPYYNYYYGGYHRPWYGVARPWGR</sequence>
<protein>
    <submittedName>
        <fullName evidence="3">Secreted protein</fullName>
    </submittedName>
</protein>
<reference evidence="3" key="1">
    <citation type="submission" date="2017-02" db="UniProtKB">
        <authorList>
            <consortium name="WormBaseParasite"/>
        </authorList>
    </citation>
    <scope>IDENTIFICATION</scope>
</reference>
<keyword evidence="2" id="KW-1185">Reference proteome</keyword>
<evidence type="ECO:0000313" key="3">
    <source>
        <dbReference type="WBParaSite" id="ALUE_0001750301-mRNA-1"/>
    </source>
</evidence>
<accession>A0A0M3IGP6</accession>
<evidence type="ECO:0000256" key="1">
    <source>
        <dbReference type="SAM" id="SignalP"/>
    </source>
</evidence>
<organism evidence="2 3">
    <name type="scientific">Ascaris lumbricoides</name>
    <name type="common">Giant roundworm</name>
    <dbReference type="NCBI Taxonomy" id="6252"/>
    <lineage>
        <taxon>Eukaryota</taxon>
        <taxon>Metazoa</taxon>
        <taxon>Ecdysozoa</taxon>
        <taxon>Nematoda</taxon>
        <taxon>Chromadorea</taxon>
        <taxon>Rhabditida</taxon>
        <taxon>Spirurina</taxon>
        <taxon>Ascaridomorpha</taxon>
        <taxon>Ascaridoidea</taxon>
        <taxon>Ascarididae</taxon>
        <taxon>Ascaris</taxon>
    </lineage>
</organism>
<feature type="chain" id="PRO_5005656888" evidence="1">
    <location>
        <begin position="22"/>
        <end position="72"/>
    </location>
</feature>
<keyword evidence="1" id="KW-0732">Signal</keyword>
<dbReference type="AlphaFoldDB" id="A0A0M3IGP6"/>
<name>A0A0M3IGP6_ASCLU</name>
<dbReference type="Proteomes" id="UP000036681">
    <property type="component" value="Unplaced"/>
</dbReference>
<feature type="signal peptide" evidence="1">
    <location>
        <begin position="1"/>
        <end position="21"/>
    </location>
</feature>
<proteinExistence type="predicted"/>